<organism evidence="1 2">
    <name type="scientific">Colletotrichum truncatum</name>
    <name type="common">Anthracnose fungus</name>
    <name type="synonym">Colletotrichum capsici</name>
    <dbReference type="NCBI Taxonomy" id="5467"/>
    <lineage>
        <taxon>Eukaryota</taxon>
        <taxon>Fungi</taxon>
        <taxon>Dikarya</taxon>
        <taxon>Ascomycota</taxon>
        <taxon>Pezizomycotina</taxon>
        <taxon>Sordariomycetes</taxon>
        <taxon>Hypocreomycetidae</taxon>
        <taxon>Glomerellales</taxon>
        <taxon>Glomerellaceae</taxon>
        <taxon>Colletotrichum</taxon>
        <taxon>Colletotrichum truncatum species complex</taxon>
    </lineage>
</organism>
<dbReference type="Proteomes" id="UP000805649">
    <property type="component" value="Unassembled WGS sequence"/>
</dbReference>
<evidence type="ECO:0000313" key="1">
    <source>
        <dbReference type="EMBL" id="KAL0943411.1"/>
    </source>
</evidence>
<protein>
    <submittedName>
        <fullName evidence="1">Uncharacterized protein</fullName>
    </submittedName>
</protein>
<proteinExistence type="predicted"/>
<sequence length="779" mass="87847">MGVPLLSTQPRTTPGINTRSLNSDINESRYFDQSRNSEDHPSSAHVRLDESGYEDEQATGLKYRDGNRFKRVPKHIVRDDWTRFLHGWIVHIPALLVTIAILVIGTCKFYWYPEEGPLISNYRVDADTISNVLQLVAKLHELLIVASLSSIALAMFRRSLVTDGVRLGFLTGGYRVGDLAYLKSAAFWRQGLDISTPWGLLLPSFVVFATLMSTIVGPASAVLLVPTLDWYEIDNSIAFSKIELPLIYAWKRNNIWVPNRKKAPDNCGGVEGLYQDSCPAGGFPEISNWLRDFPATDLRNNLTFHSTSADLRRHLVFTLANSTQNTSLTTLCTTPPHFLTNSVGLFQKYIDHADVGALSKEPRYRLRTENKSAIKSQSQDNSTLYQPFVQSKCAVYDKEELAKDTSPLFYPVDSLNCFNDKECQLIQERGILYNKSWLPNQKLDNKSVASPFRFPTNSPIILIDGQIPDDSSGEPGHAFYLCNLLASWAPSNFTLDPRVDDALQSSLGNANVMRDLYQNRIPDDVRNLLFSKEWFEALNPTWDEGDYTNMTALWRLVQNFSSKERLDGKTQAALAFVERHDNVANYTAAEIILARVFGVWLTDGLARSTFEHQSTQLVLNKTEDRQLTYIKLNERYGVRGGIHTLTTLNSTFYRETWRGQTTDHNGTIAKFRQRLENFTHIHIVAERHGYGSGHERRTLQWAQAIMGIYLGIVVIYASWVGILTLVDILTSESSRSQPRILSIIPWSDLQDLVLLALRTPVPNDWGLADAGAGVSSSRV</sequence>
<evidence type="ECO:0000313" key="2">
    <source>
        <dbReference type="Proteomes" id="UP000805649"/>
    </source>
</evidence>
<dbReference type="EMBL" id="VUJX02000001">
    <property type="protein sequence ID" value="KAL0943411.1"/>
    <property type="molecule type" value="Genomic_DNA"/>
</dbReference>
<reference evidence="1 2" key="1">
    <citation type="journal article" date="2020" name="Phytopathology">
        <title>Genome Sequence Resources of Colletotrichum truncatum, C. plurivorum, C. musicola, and C. sojae: Four Species Pathogenic to Soybean (Glycine max).</title>
        <authorList>
            <person name="Rogerio F."/>
            <person name="Boufleur T.R."/>
            <person name="Ciampi-Guillardi M."/>
            <person name="Sukno S.A."/>
            <person name="Thon M.R."/>
            <person name="Massola Junior N.S."/>
            <person name="Baroncelli R."/>
        </authorList>
    </citation>
    <scope>NUCLEOTIDE SEQUENCE [LARGE SCALE GENOMIC DNA]</scope>
    <source>
        <strain evidence="1 2">CMES1059</strain>
    </source>
</reference>
<name>A0ACC3ZH38_COLTU</name>
<comment type="caution">
    <text evidence="1">The sequence shown here is derived from an EMBL/GenBank/DDBJ whole genome shotgun (WGS) entry which is preliminary data.</text>
</comment>
<keyword evidence="2" id="KW-1185">Reference proteome</keyword>
<accession>A0ACC3ZH38</accession>
<gene>
    <name evidence="1" type="ORF">CTRU02_201297</name>
</gene>